<proteinExistence type="predicted"/>
<feature type="compositionally biased region" description="Basic and acidic residues" evidence="1">
    <location>
        <begin position="1"/>
        <end position="17"/>
    </location>
</feature>
<feature type="region of interest" description="Disordered" evidence="1">
    <location>
        <begin position="1"/>
        <end position="31"/>
    </location>
</feature>
<keyword evidence="3" id="KW-1185">Reference proteome</keyword>
<sequence>GYRHVAELSDPRSERLFSGKSRHQAGPSSVRSHSCSLMALPVAGRARGLHAGAAIIAG</sequence>
<name>A0A9X9LT22_GULGU</name>
<dbReference type="Proteomes" id="UP000269945">
    <property type="component" value="Unassembled WGS sequence"/>
</dbReference>
<gene>
    <name evidence="2" type="ORF">BN2614_LOCUS2</name>
</gene>
<comment type="caution">
    <text evidence="2">The sequence shown here is derived from an EMBL/GenBank/DDBJ whole genome shotgun (WGS) entry which is preliminary data.</text>
</comment>
<accession>A0A9X9LT22</accession>
<reference evidence="2 3" key="1">
    <citation type="submission" date="2018-10" db="EMBL/GenBank/DDBJ databases">
        <authorList>
            <person name="Ekblom R."/>
            <person name="Jareborg N."/>
        </authorList>
    </citation>
    <scope>NUCLEOTIDE SEQUENCE [LARGE SCALE GENOMIC DNA]</scope>
    <source>
        <tissue evidence="2">Muscle</tissue>
    </source>
</reference>
<organism evidence="2 3">
    <name type="scientific">Gulo gulo</name>
    <name type="common">Wolverine</name>
    <name type="synonym">Gluton</name>
    <dbReference type="NCBI Taxonomy" id="48420"/>
    <lineage>
        <taxon>Eukaryota</taxon>
        <taxon>Metazoa</taxon>
        <taxon>Chordata</taxon>
        <taxon>Craniata</taxon>
        <taxon>Vertebrata</taxon>
        <taxon>Euteleostomi</taxon>
        <taxon>Mammalia</taxon>
        <taxon>Eutheria</taxon>
        <taxon>Laurasiatheria</taxon>
        <taxon>Carnivora</taxon>
        <taxon>Caniformia</taxon>
        <taxon>Musteloidea</taxon>
        <taxon>Mustelidae</taxon>
        <taxon>Guloninae</taxon>
        <taxon>Gulo</taxon>
    </lineage>
</organism>
<feature type="non-terminal residue" evidence="2">
    <location>
        <position position="1"/>
    </location>
</feature>
<evidence type="ECO:0000256" key="1">
    <source>
        <dbReference type="SAM" id="MobiDB-lite"/>
    </source>
</evidence>
<evidence type="ECO:0000313" key="2">
    <source>
        <dbReference type="EMBL" id="VCW85431.1"/>
    </source>
</evidence>
<dbReference type="EMBL" id="CYRY02015387">
    <property type="protein sequence ID" value="VCW85431.1"/>
    <property type="molecule type" value="Genomic_DNA"/>
</dbReference>
<protein>
    <submittedName>
        <fullName evidence="2">Uncharacterized protein</fullName>
    </submittedName>
</protein>
<evidence type="ECO:0000313" key="3">
    <source>
        <dbReference type="Proteomes" id="UP000269945"/>
    </source>
</evidence>
<dbReference type="AlphaFoldDB" id="A0A9X9LT22"/>